<reference evidence="3" key="1">
    <citation type="journal article" date="2014" name="Int. J. Syst. Evol. Microbiol.">
        <title>Complete genome sequence of Corynebacterium casei LMG S-19264T (=DSM 44701T), isolated from a smear-ripened cheese.</title>
        <authorList>
            <consortium name="US DOE Joint Genome Institute (JGI-PGF)"/>
            <person name="Walter F."/>
            <person name="Albersmeier A."/>
            <person name="Kalinowski J."/>
            <person name="Ruckert C."/>
        </authorList>
    </citation>
    <scope>NUCLEOTIDE SEQUENCE</scope>
    <source>
        <strain evidence="3">JCM 13064</strain>
    </source>
</reference>
<dbReference type="CDD" id="cd06503">
    <property type="entry name" value="ATP-synt_Fo_b"/>
    <property type="match status" value="1"/>
</dbReference>
<feature type="region of interest" description="Disordered" evidence="2">
    <location>
        <begin position="1"/>
        <end position="28"/>
    </location>
</feature>
<evidence type="ECO:0000256" key="1">
    <source>
        <dbReference type="SAM" id="Coils"/>
    </source>
</evidence>
<sequence>MSLPKHDPHSIQDPQGSAMTNQHDSFPDMMHEDLGFEVVMRGYSRRQVHDHMVRTRNQIRDLEERLARAIEQAEQGRVELTEARRRLAEAPQDYDELGQRLSAILKLAEEEAISKRETADADAAKTREEAAAEAERMLSSAQAEAERRVAEATDAAERLLAQAGSDAEETLGAARSEADETLRNARAEADRTLTAAQHEAERLVSEANAQAEATLSSAKNEAEATLKAARAEAGDTLQAARQRADSLDQHTGQRVTFLTDTHGEVMRRLNEMGSVLTDLLRRESSAGPLVDEGAVLPPPPEIGTVDDLLGKPEAPAAEEIDSVRVVLDDTADGGEDTGEVGRASGDDRTAEDARHAGAQGVTRGDQDGRDEEGAAVEQGAPAGHDLFSPRAGADQQDAHAAHRTGGPQDAGYARSGFDADAGDAREVVEETVQVVDRHPEAQDVVLGHEAPQGRVRGFFEGADVRTPGHLDGGGLSPHRQ</sequence>
<dbReference type="Proteomes" id="UP000645217">
    <property type="component" value="Unassembled WGS sequence"/>
</dbReference>
<feature type="compositionally biased region" description="Basic and acidic residues" evidence="2">
    <location>
        <begin position="344"/>
        <end position="355"/>
    </location>
</feature>
<feature type="compositionally biased region" description="Basic and acidic residues" evidence="2">
    <location>
        <begin position="1"/>
        <end position="10"/>
    </location>
</feature>
<comment type="caution">
    <text evidence="3">The sequence shown here is derived from an EMBL/GenBank/DDBJ whole genome shotgun (WGS) entry which is preliminary data.</text>
</comment>
<keyword evidence="4" id="KW-1185">Reference proteome</keyword>
<evidence type="ECO:0008006" key="5">
    <source>
        <dbReference type="Google" id="ProtNLM"/>
    </source>
</evidence>
<feature type="coiled-coil region" evidence="1">
    <location>
        <begin position="124"/>
        <end position="162"/>
    </location>
</feature>
<protein>
    <recommendedName>
        <fullName evidence="5">Cellulose-binding protein</fullName>
    </recommendedName>
</protein>
<feature type="region of interest" description="Disordered" evidence="2">
    <location>
        <begin position="312"/>
        <end position="422"/>
    </location>
</feature>
<gene>
    <name evidence="3" type="ORF">GCM10007964_23690</name>
</gene>
<evidence type="ECO:0000313" key="4">
    <source>
        <dbReference type="Proteomes" id="UP000645217"/>
    </source>
</evidence>
<name>A0A917QZB7_9ACTN</name>
<evidence type="ECO:0000313" key="3">
    <source>
        <dbReference type="EMBL" id="GGK80304.1"/>
    </source>
</evidence>
<proteinExistence type="predicted"/>
<reference evidence="3" key="2">
    <citation type="submission" date="2020-09" db="EMBL/GenBank/DDBJ databases">
        <authorList>
            <person name="Sun Q."/>
            <person name="Ohkuma M."/>
        </authorList>
    </citation>
    <scope>NUCLEOTIDE SEQUENCE</scope>
    <source>
        <strain evidence="3">JCM 13064</strain>
    </source>
</reference>
<evidence type="ECO:0000256" key="2">
    <source>
        <dbReference type="SAM" id="MobiDB-lite"/>
    </source>
</evidence>
<accession>A0A917QZB7</accession>
<feature type="coiled-coil region" evidence="1">
    <location>
        <begin position="186"/>
        <end position="232"/>
    </location>
</feature>
<dbReference type="EMBL" id="BMNT01000011">
    <property type="protein sequence ID" value="GGK80304.1"/>
    <property type="molecule type" value="Genomic_DNA"/>
</dbReference>
<keyword evidence="1" id="KW-0175">Coiled coil</keyword>
<organism evidence="3 4">
    <name type="scientific">Sphaerisporangium melleum</name>
    <dbReference type="NCBI Taxonomy" id="321316"/>
    <lineage>
        <taxon>Bacteria</taxon>
        <taxon>Bacillati</taxon>
        <taxon>Actinomycetota</taxon>
        <taxon>Actinomycetes</taxon>
        <taxon>Streptosporangiales</taxon>
        <taxon>Streptosporangiaceae</taxon>
        <taxon>Sphaerisporangium</taxon>
    </lineage>
</organism>
<dbReference type="AlphaFoldDB" id="A0A917QZB7"/>
<feature type="compositionally biased region" description="Polar residues" evidence="2">
    <location>
        <begin position="12"/>
        <end position="24"/>
    </location>
</feature>
<feature type="coiled-coil region" evidence="1">
    <location>
        <begin position="45"/>
        <end position="90"/>
    </location>
</feature>
<feature type="compositionally biased region" description="Gly residues" evidence="2">
    <location>
        <begin position="470"/>
        <end position="480"/>
    </location>
</feature>
<feature type="compositionally biased region" description="Acidic residues" evidence="2">
    <location>
        <begin position="329"/>
        <end position="338"/>
    </location>
</feature>
<feature type="region of interest" description="Disordered" evidence="2">
    <location>
        <begin position="459"/>
        <end position="480"/>
    </location>
</feature>